<evidence type="ECO:0000313" key="1">
    <source>
        <dbReference type="EMBL" id="KAF9597751.1"/>
    </source>
</evidence>
<dbReference type="EMBL" id="JADFTS010000007">
    <property type="protein sequence ID" value="KAF9597751.1"/>
    <property type="molecule type" value="Genomic_DNA"/>
</dbReference>
<comment type="caution">
    <text evidence="1">The sequence shown here is derived from an EMBL/GenBank/DDBJ whole genome shotgun (WGS) entry which is preliminary data.</text>
</comment>
<proteinExistence type="predicted"/>
<gene>
    <name evidence="1" type="ORF">IFM89_021505</name>
</gene>
<dbReference type="Proteomes" id="UP000631114">
    <property type="component" value="Unassembled WGS sequence"/>
</dbReference>
<reference evidence="1 2" key="1">
    <citation type="submission" date="2020-10" db="EMBL/GenBank/DDBJ databases">
        <title>The Coptis chinensis genome and diversification of protoberbering-type alkaloids.</title>
        <authorList>
            <person name="Wang B."/>
            <person name="Shu S."/>
            <person name="Song C."/>
            <person name="Liu Y."/>
        </authorList>
    </citation>
    <scope>NUCLEOTIDE SEQUENCE [LARGE SCALE GENOMIC DNA]</scope>
    <source>
        <strain evidence="1">HL-2020</strain>
        <tissue evidence="1">Leaf</tissue>
    </source>
</reference>
<dbReference type="OrthoDB" id="197967at2759"/>
<organism evidence="1 2">
    <name type="scientific">Coptis chinensis</name>
    <dbReference type="NCBI Taxonomy" id="261450"/>
    <lineage>
        <taxon>Eukaryota</taxon>
        <taxon>Viridiplantae</taxon>
        <taxon>Streptophyta</taxon>
        <taxon>Embryophyta</taxon>
        <taxon>Tracheophyta</taxon>
        <taxon>Spermatophyta</taxon>
        <taxon>Magnoliopsida</taxon>
        <taxon>Ranunculales</taxon>
        <taxon>Ranunculaceae</taxon>
        <taxon>Coptidoideae</taxon>
        <taxon>Coptis</taxon>
    </lineage>
</organism>
<keyword evidence="2" id="KW-1185">Reference proteome</keyword>
<name>A0A835HDA6_9MAGN</name>
<sequence length="302" mass="34792">MSSKKLRLGTSSLWTCPLAKVIWNWISSKFKTTANFRNLKEACAKGKSFPHKFCGGQQFEVAWLPFGHTETEYNFLRELLSIQGRYRVWHMQTKWRLQQERIPAYRITNTWREVNFAADIAANVGVKQTTNNPNLYQGKPPWLHKWEIGLWRIEKEVISSKGQFICVSKQCNEKDGLASYKVSASPYILIAEYRVIFDLGGCRRWGWVGEAIQNLMEEYEEAAQGEGIQSLALAALKNCFLVGGSSVKLDIKTRRMVSKWNFEKKWHDISNSKGSQFDPSASTFLGLDDNRLCRWDSNSKRS</sequence>
<protein>
    <submittedName>
        <fullName evidence="1">Uncharacterized protein</fullName>
    </submittedName>
</protein>
<evidence type="ECO:0000313" key="2">
    <source>
        <dbReference type="Proteomes" id="UP000631114"/>
    </source>
</evidence>
<accession>A0A835HDA6</accession>
<dbReference type="Pfam" id="PF09725">
    <property type="entry name" value="Fra10Ac1"/>
    <property type="match status" value="1"/>
</dbReference>
<dbReference type="InterPro" id="IPR019129">
    <property type="entry name" value="Folate-sensitive_fs_Fra10Ac1"/>
</dbReference>
<dbReference type="AlphaFoldDB" id="A0A835HDA6"/>